<gene>
    <name evidence="3" type="ordered locus">PA14_48210</name>
</gene>
<comment type="similarity">
    <text evidence="1">Belongs to the AB hydrolase superfamily. FUS2 hydrolase family.</text>
</comment>
<protein>
    <submittedName>
        <fullName evidence="3">Putative hydrolase</fullName>
    </submittedName>
</protein>
<dbReference type="EMBL" id="CP000438">
    <property type="protein sequence ID" value="ABJ10428.1"/>
    <property type="molecule type" value="Genomic_DNA"/>
</dbReference>
<accession>A0A0H2Z898</accession>
<dbReference type="SUPFAM" id="SSF53474">
    <property type="entry name" value="alpha/beta-Hydrolases"/>
    <property type="match status" value="1"/>
</dbReference>
<dbReference type="PANTHER" id="PTHR22946">
    <property type="entry name" value="DIENELACTONE HYDROLASE DOMAIN-CONTAINING PROTEIN-RELATED"/>
    <property type="match status" value="1"/>
</dbReference>
<evidence type="ECO:0000313" key="4">
    <source>
        <dbReference type="Proteomes" id="UP000000653"/>
    </source>
</evidence>
<dbReference type="InterPro" id="IPR029058">
    <property type="entry name" value="AB_hydrolase_fold"/>
</dbReference>
<dbReference type="FunFam" id="3.40.50.1820:FF:000461">
    <property type="entry name" value="Alpha/beta fold hydrolase"/>
    <property type="match status" value="1"/>
</dbReference>
<dbReference type="InterPro" id="IPR017208">
    <property type="entry name" value="UCP037442_abhydr"/>
</dbReference>
<sequence>MTSLTQHSAAPVRMERLALPATDGYPLSAYRYHAPGHAHGNLLVAGATGVAQRFYRRFAEHAARQGFDVLTLDYRGIGESAPASLKGFAMSYLDWAYRDLAAAVELLGREERPLYWIGHSFGGHAIGLLPDHGRLAACYSFGSGAGWSGWMSRREALKVRLLWTLVLPPLVAWKGYMAWSLLGMGDDLPLGVYRDWKRWCRHPRYYFDDPAMRHLHQRYAAVRTPCLFATALDDPWAPPRSRDAFVEAYRNAPLETLDLRPDGGPLGHMGYFRAGAEALWDDALRWLRRHPENA</sequence>
<dbReference type="KEGG" id="pau:PA14_48210"/>
<dbReference type="InterPro" id="IPR000073">
    <property type="entry name" value="AB_hydrolase_1"/>
</dbReference>
<feature type="domain" description="AB hydrolase-1" evidence="2">
    <location>
        <begin position="42"/>
        <end position="272"/>
    </location>
</feature>
<dbReference type="GO" id="GO:0016787">
    <property type="term" value="F:hydrolase activity"/>
    <property type="evidence" value="ECO:0007669"/>
    <property type="project" value="UniProtKB-KW"/>
</dbReference>
<evidence type="ECO:0000259" key="2">
    <source>
        <dbReference type="Pfam" id="PF12697"/>
    </source>
</evidence>
<dbReference type="AlphaFoldDB" id="A0A0H2Z898"/>
<name>A0A0H2Z898_PSEAB</name>
<keyword evidence="3" id="KW-0378">Hydrolase</keyword>
<reference evidence="3 4" key="1">
    <citation type="journal article" date="2006" name="Genome Biol.">
        <title>Genomic analysis reveals that Pseudomonas aeruginosa virulence is combinatorial.</title>
        <authorList>
            <person name="Lee D.G."/>
            <person name="Urbach J.M."/>
            <person name="Wu G."/>
            <person name="Liberati N.T."/>
            <person name="Feinbaum R.L."/>
            <person name="Miyata S."/>
            <person name="Diggins L.T."/>
            <person name="He J."/>
            <person name="Saucier M."/>
            <person name="Deziel E."/>
            <person name="Friedman L."/>
            <person name="Li L."/>
            <person name="Grills G."/>
            <person name="Montgomery K."/>
            <person name="Kucherlapati R."/>
            <person name="Rahme L.G."/>
            <person name="Ausubel F.M."/>
        </authorList>
    </citation>
    <scope>NUCLEOTIDE SEQUENCE [LARGE SCALE GENOMIC DNA]</scope>
    <source>
        <strain evidence="3 4">UCBPP-PA14</strain>
    </source>
</reference>
<dbReference type="Proteomes" id="UP000000653">
    <property type="component" value="Chromosome"/>
</dbReference>
<organism evidence="3 4">
    <name type="scientific">Pseudomonas aeruginosa (strain UCBPP-PA14)</name>
    <dbReference type="NCBI Taxonomy" id="208963"/>
    <lineage>
        <taxon>Bacteria</taxon>
        <taxon>Pseudomonadati</taxon>
        <taxon>Pseudomonadota</taxon>
        <taxon>Gammaproteobacteria</taxon>
        <taxon>Pseudomonadales</taxon>
        <taxon>Pseudomonadaceae</taxon>
        <taxon>Pseudomonas</taxon>
    </lineage>
</organism>
<evidence type="ECO:0000256" key="1">
    <source>
        <dbReference type="ARBA" id="ARBA00038115"/>
    </source>
</evidence>
<dbReference type="Pfam" id="PF12697">
    <property type="entry name" value="Abhydrolase_6"/>
    <property type="match status" value="1"/>
</dbReference>
<evidence type="ECO:0000313" key="3">
    <source>
        <dbReference type="EMBL" id="ABJ10428.1"/>
    </source>
</evidence>
<dbReference type="Gene3D" id="3.40.50.1820">
    <property type="entry name" value="alpha/beta hydrolase"/>
    <property type="match status" value="1"/>
</dbReference>
<dbReference type="RefSeq" id="WP_003086717.1">
    <property type="nucleotide sequence ID" value="NC_008463.1"/>
</dbReference>
<dbReference type="BioCyc" id="PAER208963:G1G74-4049-MONOMER"/>
<proteinExistence type="inferred from homology"/>
<dbReference type="SMR" id="A0A0H2Z898"/>
<dbReference type="PIRSF" id="PIRSF037442">
    <property type="entry name" value="UCP037442_abhydr"/>
    <property type="match status" value="1"/>
</dbReference>
<dbReference type="PANTHER" id="PTHR22946:SF0">
    <property type="entry name" value="DIENELACTONE HYDROLASE DOMAIN-CONTAINING PROTEIN"/>
    <property type="match status" value="1"/>
</dbReference>
<dbReference type="HOGENOM" id="CLU_058232_0_1_6"/>
<dbReference type="InterPro" id="IPR050261">
    <property type="entry name" value="FrsA_esterase"/>
</dbReference>